<dbReference type="InterPro" id="IPR039421">
    <property type="entry name" value="Type_1_exporter"/>
</dbReference>
<evidence type="ECO:0000313" key="11">
    <source>
        <dbReference type="EMBL" id="MCX2561270.1"/>
    </source>
</evidence>
<keyword evidence="12" id="KW-1185">Reference proteome</keyword>
<protein>
    <submittedName>
        <fullName evidence="11">Peptidase domain-containing ABC transporter</fullName>
    </submittedName>
</protein>
<organism evidence="11 12">
    <name type="scientific">Acetobacter farinalis</name>
    <dbReference type="NCBI Taxonomy" id="1260984"/>
    <lineage>
        <taxon>Bacteria</taxon>
        <taxon>Pseudomonadati</taxon>
        <taxon>Pseudomonadota</taxon>
        <taxon>Alphaproteobacteria</taxon>
        <taxon>Acetobacterales</taxon>
        <taxon>Acetobacteraceae</taxon>
        <taxon>Acetobacter</taxon>
    </lineage>
</organism>
<feature type="domain" description="ABC transmembrane type-1" evidence="9">
    <location>
        <begin position="173"/>
        <end position="453"/>
    </location>
</feature>
<accession>A0ABT3Q7L8</accession>
<keyword evidence="2 7" id="KW-0812">Transmembrane</keyword>
<dbReference type="CDD" id="cd18567">
    <property type="entry name" value="ABC_6TM_CvaB_RaxB_like"/>
    <property type="match status" value="1"/>
</dbReference>
<evidence type="ECO:0000259" key="9">
    <source>
        <dbReference type="PROSITE" id="PS50929"/>
    </source>
</evidence>
<keyword evidence="4" id="KW-0067">ATP-binding</keyword>
<dbReference type="PROSITE" id="PS00211">
    <property type="entry name" value="ABC_TRANSPORTER_1"/>
    <property type="match status" value="1"/>
</dbReference>
<dbReference type="InterPro" id="IPR003593">
    <property type="entry name" value="AAA+_ATPase"/>
</dbReference>
<keyword evidence="3" id="KW-0547">Nucleotide-binding</keyword>
<dbReference type="Pfam" id="PF00005">
    <property type="entry name" value="ABC_tran"/>
    <property type="match status" value="1"/>
</dbReference>
<evidence type="ECO:0000256" key="3">
    <source>
        <dbReference type="ARBA" id="ARBA00022741"/>
    </source>
</evidence>
<dbReference type="PROSITE" id="PS50929">
    <property type="entry name" value="ABC_TM1F"/>
    <property type="match status" value="1"/>
</dbReference>
<dbReference type="Gene3D" id="3.90.70.10">
    <property type="entry name" value="Cysteine proteinases"/>
    <property type="match status" value="1"/>
</dbReference>
<evidence type="ECO:0000256" key="6">
    <source>
        <dbReference type="ARBA" id="ARBA00023136"/>
    </source>
</evidence>
<dbReference type="Gene3D" id="3.40.50.300">
    <property type="entry name" value="P-loop containing nucleotide triphosphate hydrolases"/>
    <property type="match status" value="1"/>
</dbReference>
<dbReference type="SUPFAM" id="SSF90123">
    <property type="entry name" value="ABC transporter transmembrane region"/>
    <property type="match status" value="1"/>
</dbReference>
<dbReference type="InterPro" id="IPR003439">
    <property type="entry name" value="ABC_transporter-like_ATP-bd"/>
</dbReference>
<sequence length="723" mass="80028">MNLGQKELEFGWGSRTPVILQVEAAECGLACLAMIMGHYGNQIDLATLRRRYSVSVKGVSLRDLVSTADKVGLSTRAVRLDMEDLPNLRLPCILHWSMNHFVVLTKVTANKVVIHDPAVGKRTLSMGEVSREFTGIALEAVPNESFRKQDDRETLRLRDLFRQVAGLRPALMVLFALSLGLEVIALVMPMISQVVIDEVIVTADHELMITIAFGLALLLLLQMLIGSVRQWAVLILGTRVGLEWNTSLFDHLSRLPLDYFSKRHVGDVLSRFNALGTIQKTITTDMVQTLMDGLMAIGMAIMLFIYGGWLGMIAMIATGLDITLRLITYRVYREASEEQIVIDARQQSHFIETLRGMASVKLLGLRERRRTTWLNLIVDSINIRLRLQRYDLIYGRLGDLIFGADRLIMMVLGANAVMRGDMSVGMLVAFLSYKDQFASRIGSLISSGFQLRMLNVQTDRLSDIVMTDPEPSAQGIIPTPLRAEGMHQAASLTCLNISARYGTQDPWIFKDISVEIPAGSSVAIVGPSGCGKTTLLKTMMGLMHLDEGVIRLDGADIAALTLEGYRDRIAGVLQDDGLFSGSIADNISGFAENQDEDWLRECASRAAILEDIMRMPMGFETLVGDMGSGLSGGQKQRVILARALYRRPEILFLDEATSHLDELTEHKVANALRDMNITRIMVAHRPATIAHADTVYVFQPGGQLVPYQRPQPQPPQPPAVEEG</sequence>
<dbReference type="SMART" id="SM00382">
    <property type="entry name" value="AAA"/>
    <property type="match status" value="1"/>
</dbReference>
<dbReference type="InterPro" id="IPR027417">
    <property type="entry name" value="P-loop_NTPase"/>
</dbReference>
<dbReference type="InterPro" id="IPR011527">
    <property type="entry name" value="ABC1_TM_dom"/>
</dbReference>
<name>A0ABT3Q7L8_9PROT</name>
<dbReference type="Gene3D" id="1.20.1560.10">
    <property type="entry name" value="ABC transporter type 1, transmembrane domain"/>
    <property type="match status" value="1"/>
</dbReference>
<dbReference type="PROSITE" id="PS50990">
    <property type="entry name" value="PEPTIDASE_C39"/>
    <property type="match status" value="1"/>
</dbReference>
<evidence type="ECO:0000256" key="2">
    <source>
        <dbReference type="ARBA" id="ARBA00022692"/>
    </source>
</evidence>
<dbReference type="SUPFAM" id="SSF52540">
    <property type="entry name" value="P-loop containing nucleoside triphosphate hydrolases"/>
    <property type="match status" value="1"/>
</dbReference>
<feature type="transmembrane region" description="Helical" evidence="7">
    <location>
        <begin position="207"/>
        <end position="225"/>
    </location>
</feature>
<feature type="domain" description="ABC transporter" evidence="8">
    <location>
        <begin position="492"/>
        <end position="723"/>
    </location>
</feature>
<dbReference type="Pfam" id="PF03412">
    <property type="entry name" value="Peptidase_C39"/>
    <property type="match status" value="1"/>
</dbReference>
<dbReference type="Pfam" id="PF00664">
    <property type="entry name" value="ABC_membrane"/>
    <property type="match status" value="1"/>
</dbReference>
<dbReference type="InterPro" id="IPR005074">
    <property type="entry name" value="Peptidase_C39"/>
</dbReference>
<evidence type="ECO:0000256" key="5">
    <source>
        <dbReference type="ARBA" id="ARBA00022989"/>
    </source>
</evidence>
<keyword evidence="6 7" id="KW-0472">Membrane</keyword>
<dbReference type="CDD" id="cd02419">
    <property type="entry name" value="Peptidase_C39C"/>
    <property type="match status" value="1"/>
</dbReference>
<dbReference type="Proteomes" id="UP001526446">
    <property type="component" value="Unassembled WGS sequence"/>
</dbReference>
<dbReference type="PANTHER" id="PTHR24221">
    <property type="entry name" value="ATP-BINDING CASSETTE SUB-FAMILY B"/>
    <property type="match status" value="1"/>
</dbReference>
<evidence type="ECO:0000256" key="4">
    <source>
        <dbReference type="ARBA" id="ARBA00022840"/>
    </source>
</evidence>
<gene>
    <name evidence="11" type="ORF">OQ252_07675</name>
</gene>
<feature type="domain" description="Peptidase C39" evidence="10">
    <location>
        <begin position="21"/>
        <end position="140"/>
    </location>
</feature>
<dbReference type="EMBL" id="JAPIUX010000006">
    <property type="protein sequence ID" value="MCX2561270.1"/>
    <property type="molecule type" value="Genomic_DNA"/>
</dbReference>
<evidence type="ECO:0000259" key="8">
    <source>
        <dbReference type="PROSITE" id="PS50893"/>
    </source>
</evidence>
<evidence type="ECO:0000256" key="1">
    <source>
        <dbReference type="ARBA" id="ARBA00004651"/>
    </source>
</evidence>
<dbReference type="InterPro" id="IPR033838">
    <property type="entry name" value="CvaB_peptidase"/>
</dbReference>
<proteinExistence type="predicted"/>
<reference evidence="11 12" key="1">
    <citation type="submission" date="2022-11" db="EMBL/GenBank/DDBJ databases">
        <title>Genome sequencing of Acetobacter type strain.</title>
        <authorList>
            <person name="Heo J."/>
            <person name="Lee D."/>
            <person name="Han B.-H."/>
            <person name="Hong S.-B."/>
            <person name="Kwon S.-W."/>
        </authorList>
    </citation>
    <scope>NUCLEOTIDE SEQUENCE [LARGE SCALE GENOMIC DNA]</scope>
    <source>
        <strain evidence="11 12">KACC 21251</strain>
    </source>
</reference>
<comment type="subcellular location">
    <subcellularLocation>
        <location evidence="1">Cell membrane</location>
        <topology evidence="1">Multi-pass membrane protein</topology>
    </subcellularLocation>
</comment>
<dbReference type="PANTHER" id="PTHR24221:SF606">
    <property type="entry name" value="COLICIN V SECRETION-PROCESSING ATP-BINDING PROTEIN"/>
    <property type="match status" value="1"/>
</dbReference>
<dbReference type="InterPro" id="IPR036640">
    <property type="entry name" value="ABC1_TM_sf"/>
</dbReference>
<evidence type="ECO:0000256" key="7">
    <source>
        <dbReference type="SAM" id="Phobius"/>
    </source>
</evidence>
<evidence type="ECO:0000259" key="10">
    <source>
        <dbReference type="PROSITE" id="PS50990"/>
    </source>
</evidence>
<keyword evidence="5 7" id="KW-1133">Transmembrane helix</keyword>
<dbReference type="RefSeq" id="WP_166121861.1">
    <property type="nucleotide sequence ID" value="NZ_JAPIUX010000006.1"/>
</dbReference>
<comment type="caution">
    <text evidence="11">The sequence shown here is derived from an EMBL/GenBank/DDBJ whole genome shotgun (WGS) entry which is preliminary data.</text>
</comment>
<dbReference type="PROSITE" id="PS50893">
    <property type="entry name" value="ABC_TRANSPORTER_2"/>
    <property type="match status" value="1"/>
</dbReference>
<dbReference type="InterPro" id="IPR017871">
    <property type="entry name" value="ABC_transporter-like_CS"/>
</dbReference>
<evidence type="ECO:0000313" key="12">
    <source>
        <dbReference type="Proteomes" id="UP001526446"/>
    </source>
</evidence>
<feature type="transmembrane region" description="Helical" evidence="7">
    <location>
        <begin position="170"/>
        <end position="195"/>
    </location>
</feature>
<feature type="transmembrane region" description="Helical" evidence="7">
    <location>
        <begin position="294"/>
        <end position="317"/>
    </location>
</feature>